<feature type="domain" description="Reverse transcriptase" evidence="1">
    <location>
        <begin position="50"/>
        <end position="175"/>
    </location>
</feature>
<accession>A0ABD1AI48</accession>
<dbReference type="PANTHER" id="PTHR46890">
    <property type="entry name" value="NON-LTR RETROLELEMENT REVERSE TRANSCRIPTASE-LIKE PROTEIN-RELATED"/>
    <property type="match status" value="1"/>
</dbReference>
<evidence type="ECO:0000313" key="2">
    <source>
        <dbReference type="EMBL" id="KAL1206457.1"/>
    </source>
</evidence>
<protein>
    <recommendedName>
        <fullName evidence="1">Reverse transcriptase domain-containing protein</fullName>
    </recommendedName>
</protein>
<proteinExistence type="predicted"/>
<keyword evidence="3" id="KW-1185">Reference proteome</keyword>
<gene>
    <name evidence="2" type="ORF">V5N11_020820</name>
</gene>
<organism evidence="2 3">
    <name type="scientific">Cardamine amara subsp. amara</name>
    <dbReference type="NCBI Taxonomy" id="228776"/>
    <lineage>
        <taxon>Eukaryota</taxon>
        <taxon>Viridiplantae</taxon>
        <taxon>Streptophyta</taxon>
        <taxon>Embryophyta</taxon>
        <taxon>Tracheophyta</taxon>
        <taxon>Spermatophyta</taxon>
        <taxon>Magnoliopsida</taxon>
        <taxon>eudicotyledons</taxon>
        <taxon>Gunneridae</taxon>
        <taxon>Pentapetalae</taxon>
        <taxon>rosids</taxon>
        <taxon>malvids</taxon>
        <taxon>Brassicales</taxon>
        <taxon>Brassicaceae</taxon>
        <taxon>Cardamineae</taxon>
        <taxon>Cardamine</taxon>
    </lineage>
</organism>
<dbReference type="Pfam" id="PF00078">
    <property type="entry name" value="RVT_1"/>
    <property type="match status" value="1"/>
</dbReference>
<comment type="caution">
    <text evidence="2">The sequence shown here is derived from an EMBL/GenBank/DDBJ whole genome shotgun (WGS) entry which is preliminary data.</text>
</comment>
<dbReference type="InterPro" id="IPR000477">
    <property type="entry name" value="RT_dom"/>
</dbReference>
<dbReference type="PANTHER" id="PTHR46890:SF48">
    <property type="entry name" value="RNA-DIRECTED DNA POLYMERASE"/>
    <property type="match status" value="1"/>
</dbReference>
<evidence type="ECO:0000259" key="1">
    <source>
        <dbReference type="Pfam" id="PF00078"/>
    </source>
</evidence>
<sequence>MEFYTSSWELVGNDLIAAVKEFFTSGKMIRQVNTTAISLIPQITSAEKLEDYRPISCCNTIFKVISCILAKRLKFFIDDVVQINQIGFIHGRLLCEDVLLASELVVDFNKDGETRRGCIQIDLAKAYDNLYWRYLLNILRALELPDRFIRWINECFSTVWYSIALNGKLVGFFSSKEGFEAGRSDFFFIVCDSDGYFCKTVG</sequence>
<dbReference type="Proteomes" id="UP001558713">
    <property type="component" value="Unassembled WGS sequence"/>
</dbReference>
<evidence type="ECO:0000313" key="3">
    <source>
        <dbReference type="Proteomes" id="UP001558713"/>
    </source>
</evidence>
<reference evidence="2 3" key="1">
    <citation type="submission" date="2024-04" db="EMBL/GenBank/DDBJ databases">
        <title>Genome assembly C_amara_ONT_v2.</title>
        <authorList>
            <person name="Yant L."/>
            <person name="Moore C."/>
            <person name="Slenker M."/>
        </authorList>
    </citation>
    <scope>NUCLEOTIDE SEQUENCE [LARGE SCALE GENOMIC DNA]</scope>
    <source>
        <tissue evidence="2">Leaf</tissue>
    </source>
</reference>
<name>A0ABD1AI48_CARAN</name>
<dbReference type="AlphaFoldDB" id="A0ABD1AI48"/>
<dbReference type="EMBL" id="JBANAX010000498">
    <property type="protein sequence ID" value="KAL1206457.1"/>
    <property type="molecule type" value="Genomic_DNA"/>
</dbReference>
<dbReference type="InterPro" id="IPR052343">
    <property type="entry name" value="Retrotransposon-Effector_Assoc"/>
</dbReference>